<evidence type="ECO:0000313" key="6">
    <source>
        <dbReference type="EMBL" id="CAL4799334.1"/>
    </source>
</evidence>
<dbReference type="PANTHER" id="PTHR31630">
    <property type="entry name" value="PHYTANOYL-COA DIOXYGENASE-RELATED-RELATED"/>
    <property type="match status" value="1"/>
</dbReference>
<dbReference type="Gene3D" id="2.60.120.620">
    <property type="entry name" value="q2cbj1_9rhob like domain"/>
    <property type="match status" value="1"/>
</dbReference>
<dbReference type="PROSITE" id="PS51371">
    <property type="entry name" value="CBS"/>
    <property type="match status" value="3"/>
</dbReference>
<evidence type="ECO:0000313" key="7">
    <source>
        <dbReference type="Proteomes" id="UP001152797"/>
    </source>
</evidence>
<dbReference type="InterPro" id="IPR000644">
    <property type="entry name" value="CBS_dom"/>
</dbReference>
<name>A0A9P1DKR5_9DINO</name>
<organism evidence="4">
    <name type="scientific">Cladocopium goreaui</name>
    <dbReference type="NCBI Taxonomy" id="2562237"/>
    <lineage>
        <taxon>Eukaryota</taxon>
        <taxon>Sar</taxon>
        <taxon>Alveolata</taxon>
        <taxon>Dinophyceae</taxon>
        <taxon>Suessiales</taxon>
        <taxon>Symbiodiniaceae</taxon>
        <taxon>Cladocopium</taxon>
    </lineage>
</organism>
<reference evidence="5" key="2">
    <citation type="submission" date="2024-04" db="EMBL/GenBank/DDBJ databases">
        <authorList>
            <person name="Chen Y."/>
            <person name="Shah S."/>
            <person name="Dougan E. K."/>
            <person name="Thang M."/>
            <person name="Chan C."/>
        </authorList>
    </citation>
    <scope>NUCLEOTIDE SEQUENCE [LARGE SCALE GENOMIC DNA]</scope>
</reference>
<evidence type="ECO:0000259" key="3">
    <source>
        <dbReference type="PROSITE" id="PS51371"/>
    </source>
</evidence>
<evidence type="ECO:0000313" key="5">
    <source>
        <dbReference type="EMBL" id="CAL1165397.1"/>
    </source>
</evidence>
<dbReference type="InterPro" id="IPR008775">
    <property type="entry name" value="Phytyl_CoA_dOase-like"/>
</dbReference>
<dbReference type="AlphaFoldDB" id="A0A9P1DKR5"/>
<evidence type="ECO:0000256" key="1">
    <source>
        <dbReference type="PROSITE-ProRule" id="PRU00703"/>
    </source>
</evidence>
<dbReference type="EMBL" id="CAMXCT030005323">
    <property type="protein sequence ID" value="CAL4799334.1"/>
    <property type="molecule type" value="Genomic_DNA"/>
</dbReference>
<reference evidence="4" key="1">
    <citation type="submission" date="2022-10" db="EMBL/GenBank/DDBJ databases">
        <authorList>
            <person name="Chen Y."/>
            <person name="Dougan E. K."/>
            <person name="Chan C."/>
            <person name="Rhodes N."/>
            <person name="Thang M."/>
        </authorList>
    </citation>
    <scope>NUCLEOTIDE SEQUENCE</scope>
</reference>
<dbReference type="CDD" id="cd02205">
    <property type="entry name" value="CBS_pair_SF"/>
    <property type="match status" value="1"/>
</dbReference>
<feature type="region of interest" description="Disordered" evidence="2">
    <location>
        <begin position="1"/>
        <end position="31"/>
    </location>
</feature>
<evidence type="ECO:0000256" key="2">
    <source>
        <dbReference type="SAM" id="MobiDB-lite"/>
    </source>
</evidence>
<dbReference type="EMBL" id="CAMXCT020005323">
    <property type="protein sequence ID" value="CAL1165397.1"/>
    <property type="molecule type" value="Genomic_DNA"/>
</dbReference>
<keyword evidence="1" id="KW-0129">CBS domain</keyword>
<dbReference type="Gene3D" id="3.10.580.10">
    <property type="entry name" value="CBS-domain"/>
    <property type="match status" value="4"/>
</dbReference>
<feature type="domain" description="CBS" evidence="3">
    <location>
        <begin position="807"/>
        <end position="863"/>
    </location>
</feature>
<dbReference type="InterPro" id="IPR046342">
    <property type="entry name" value="CBS_dom_sf"/>
</dbReference>
<protein>
    <submittedName>
        <fullName evidence="6">CBS domain-containing protein</fullName>
    </submittedName>
</protein>
<dbReference type="EMBL" id="CAMXCT010005323">
    <property type="protein sequence ID" value="CAI4012022.1"/>
    <property type="molecule type" value="Genomic_DNA"/>
</dbReference>
<dbReference type="OrthoDB" id="418595at2759"/>
<dbReference type="Proteomes" id="UP001152797">
    <property type="component" value="Unassembled WGS sequence"/>
</dbReference>
<evidence type="ECO:0000313" key="4">
    <source>
        <dbReference type="EMBL" id="CAI4012022.1"/>
    </source>
</evidence>
<keyword evidence="7" id="KW-1185">Reference proteome</keyword>
<sequence>MDLADFGGDAKGPVHLDTPPTMPGTPTEDEMGSTPFHSVALGAARLCMSRPRHVDAAIPVGKDDEIRSYFQEHGFVVAQQTFGVVEGVFSDEDIDMSLEELWSSQRLLGRSVEIRRDDPGTWTKERGWPQQDGGKNFLESLDPFQDSKCWHLAQNPNVAHIVAMLWRDALQVTEPEDSKVVFLGRTPRWGVMRPSGVNPAWRTLENWLHWDQNPWAQPGFGWIQAFACITAQTPSSGGLLCVPGFHKRWKSWGEAHPEGSVEVGGKTITRDFGQGNPFPVPLDDPLHGEVVRVCAPRGSLILWDSRLPHQNYPNSSEDEWRVVLYMNFWPYNEQSYKERRALLLKRFHVLQALGADRVDATWPRRLTPLGRAVTAAPETVGTVEESCKEAIRLTFAAGEAELRGELEESTRLMRCAIKLWPEVETWYELHDGLTVGELARQISALPPCAIQLSLREAAQMLLSSGQAAGCVVDESGSPVGVITEDDILHSYVQGAPWDTTVGEWLRGGGGVLFDETSGAASPTARVASEQPLHAALPALVSGQRIVPSLGRSSGRSALLVERQGNYAGGVLSALDVVQALAQRASENLMGALAGTVADVMEPIDQAPRLQVGFTMRDLLKELLRTPLRAALVLDEQGHMGGLATAADALWAFNQQMSQTLDAWERLSSRPGRLAPQICTSAALSSACSAFEREGARAPLLATEPDTGDVVGLVAPSHMVEAGRRRPSRHPVPSCAPGLKQERIRKVKEERPIKEENTGVAVKLEEEVKCEEPAPKKRAVMTKPKLEIKMEDSAVPAPPPPSLAEIVARRDTALCDIEMSLTDAVDALVCSGRTAAVVLDNDQVQGVLTENDVLAALVEGTPWECKIMEWLRGGYARLPGFLVPALTLSSSASVVDAAAEMTTLVEDGMGFACHHLLVYSKAQAQPHRILSALDIARGMVEIVLTEAEDEGLECQAAKEAAMLTVEQVMKERETVSTCRLGDSLHKAFEEMHSSKQNCVLIVGGDEEFDDGDCKIEIDDLTPEEQQWQKDHGRVYGVITAADAVRAFSEHLRGNTSTVAGWLRALAKERPPVGCGSRSVRSDVLLSEAADIMAEAEVHHLLVRDASTGDNGEVVGVISALDIVCALGASYRFDLTSPRFV</sequence>
<feature type="domain" description="CBS" evidence="3">
    <location>
        <begin position="1068"/>
        <end position="1133"/>
    </location>
</feature>
<dbReference type="SUPFAM" id="SSF51197">
    <property type="entry name" value="Clavaminate synthase-like"/>
    <property type="match status" value="1"/>
</dbReference>
<dbReference type="SMART" id="SM00116">
    <property type="entry name" value="CBS"/>
    <property type="match status" value="3"/>
</dbReference>
<dbReference type="SUPFAM" id="SSF54631">
    <property type="entry name" value="CBS-domain pair"/>
    <property type="match status" value="4"/>
</dbReference>
<comment type="caution">
    <text evidence="4">The sequence shown here is derived from an EMBL/GenBank/DDBJ whole genome shotgun (WGS) entry which is preliminary data.</text>
</comment>
<gene>
    <name evidence="4" type="ORF">C1SCF055_LOCUS37132</name>
</gene>
<dbReference type="Pfam" id="PF05721">
    <property type="entry name" value="PhyH"/>
    <property type="match status" value="1"/>
</dbReference>
<dbReference type="Pfam" id="PF00571">
    <property type="entry name" value="CBS"/>
    <property type="match status" value="3"/>
</dbReference>
<feature type="domain" description="CBS" evidence="3">
    <location>
        <begin position="438"/>
        <end position="499"/>
    </location>
</feature>
<dbReference type="PANTHER" id="PTHR31630:SF6">
    <property type="entry name" value="PHYTANOYL-COA DIOXYGENASE-RELATED"/>
    <property type="match status" value="1"/>
</dbReference>
<proteinExistence type="predicted"/>
<accession>A0A9P1DKR5</accession>